<feature type="compositionally biased region" description="Polar residues" evidence="1">
    <location>
        <begin position="45"/>
        <end position="61"/>
    </location>
</feature>
<keyword evidence="2" id="KW-0812">Transmembrane</keyword>
<protein>
    <submittedName>
        <fullName evidence="3">Uncharacterized protein</fullName>
    </submittedName>
</protein>
<reference evidence="3 4" key="1">
    <citation type="submission" date="2019-05" db="EMBL/GenBank/DDBJ databases">
        <title>Another draft genome of Portunus trituberculatus and its Hox gene families provides insights of decapod evolution.</title>
        <authorList>
            <person name="Jeong J.-H."/>
            <person name="Song I."/>
            <person name="Kim S."/>
            <person name="Choi T."/>
            <person name="Kim D."/>
            <person name="Ryu S."/>
            <person name="Kim W."/>
        </authorList>
    </citation>
    <scope>NUCLEOTIDE SEQUENCE [LARGE SCALE GENOMIC DNA]</scope>
    <source>
        <tissue evidence="3">Muscle</tissue>
    </source>
</reference>
<keyword evidence="4" id="KW-1185">Reference proteome</keyword>
<evidence type="ECO:0000313" key="3">
    <source>
        <dbReference type="EMBL" id="MPC15447.1"/>
    </source>
</evidence>
<evidence type="ECO:0000313" key="4">
    <source>
        <dbReference type="Proteomes" id="UP000324222"/>
    </source>
</evidence>
<feature type="transmembrane region" description="Helical" evidence="2">
    <location>
        <begin position="226"/>
        <end position="248"/>
    </location>
</feature>
<organism evidence="3 4">
    <name type="scientific">Portunus trituberculatus</name>
    <name type="common">Swimming crab</name>
    <name type="synonym">Neptunus trituberculatus</name>
    <dbReference type="NCBI Taxonomy" id="210409"/>
    <lineage>
        <taxon>Eukaryota</taxon>
        <taxon>Metazoa</taxon>
        <taxon>Ecdysozoa</taxon>
        <taxon>Arthropoda</taxon>
        <taxon>Crustacea</taxon>
        <taxon>Multicrustacea</taxon>
        <taxon>Malacostraca</taxon>
        <taxon>Eumalacostraca</taxon>
        <taxon>Eucarida</taxon>
        <taxon>Decapoda</taxon>
        <taxon>Pleocyemata</taxon>
        <taxon>Brachyura</taxon>
        <taxon>Eubrachyura</taxon>
        <taxon>Portunoidea</taxon>
        <taxon>Portunidae</taxon>
        <taxon>Portuninae</taxon>
        <taxon>Portunus</taxon>
    </lineage>
</organism>
<feature type="transmembrane region" description="Helical" evidence="2">
    <location>
        <begin position="366"/>
        <end position="387"/>
    </location>
</feature>
<feature type="transmembrane region" description="Helical" evidence="2">
    <location>
        <begin position="138"/>
        <end position="164"/>
    </location>
</feature>
<dbReference type="AlphaFoldDB" id="A0A5B7D091"/>
<keyword evidence="2" id="KW-0472">Membrane</keyword>
<feature type="transmembrane region" description="Helical" evidence="2">
    <location>
        <begin position="104"/>
        <end position="126"/>
    </location>
</feature>
<feature type="transmembrane region" description="Helical" evidence="2">
    <location>
        <begin position="331"/>
        <end position="354"/>
    </location>
</feature>
<proteinExistence type="predicted"/>
<name>A0A5B7D091_PORTR</name>
<evidence type="ECO:0000256" key="1">
    <source>
        <dbReference type="SAM" id="MobiDB-lite"/>
    </source>
</evidence>
<dbReference type="EMBL" id="VSRR010000429">
    <property type="protein sequence ID" value="MPC15447.1"/>
    <property type="molecule type" value="Genomic_DNA"/>
</dbReference>
<accession>A0A5B7D091</accession>
<gene>
    <name evidence="3" type="ORF">E2C01_008239</name>
</gene>
<evidence type="ECO:0000256" key="2">
    <source>
        <dbReference type="SAM" id="Phobius"/>
    </source>
</evidence>
<sequence>MRISTAFENRRGGVLVTMRLKTKVEPENYLLDDERHGIHLDVKSNAKQGWPSPNLSQTTRNSDTHLPEPRHDLLEGLRCVTVLLGLLPGRGAEVRVSCWARARFCCTLVAVVIVATPFIIVEGYLWPKDAVRTKGEAIVSTVMMISFAFCLTLTGWFITASFWARQGSIVALFQQCSQLHPTSPSVWPHIARVMFLVAPHLINYLLYSTWYNVFRIGPNTPHGTFLVFLVSYVWLHVLQVMPFAYFLFFGQLILDSLAANNQDLTRALQEAAGEAPLLQIHQRTLTLRRLYGELERVLSLPLLWCKIFITFILTDNMYFMMTFQEKHGMNFYQYCCSVSSVLTLVGVGLACRMADNIREQVSSVRCMYVVLLGLWMGVILKGATTLVQPKQQLADCRYRSYNGWPQLNCHYSRRSRQTRK</sequence>
<dbReference type="Proteomes" id="UP000324222">
    <property type="component" value="Unassembled WGS sequence"/>
</dbReference>
<comment type="caution">
    <text evidence="3">The sequence shown here is derived from an EMBL/GenBank/DDBJ whole genome shotgun (WGS) entry which is preliminary data.</text>
</comment>
<feature type="transmembrane region" description="Helical" evidence="2">
    <location>
        <begin position="297"/>
        <end position="319"/>
    </location>
</feature>
<feature type="transmembrane region" description="Helical" evidence="2">
    <location>
        <begin position="185"/>
        <end position="206"/>
    </location>
</feature>
<dbReference type="OrthoDB" id="10663544at2759"/>
<feature type="region of interest" description="Disordered" evidence="1">
    <location>
        <begin position="43"/>
        <end position="67"/>
    </location>
</feature>
<keyword evidence="2" id="KW-1133">Transmembrane helix</keyword>